<reference evidence="5 6" key="1">
    <citation type="journal article" date="2017" name="Nature">
        <title>The Apostasia genome and the evolution of orchids.</title>
        <authorList>
            <person name="Zhang G.Q."/>
            <person name="Liu K.W."/>
            <person name="Li Z."/>
            <person name="Lohaus R."/>
            <person name="Hsiao Y.Y."/>
            <person name="Niu S.C."/>
            <person name="Wang J.Y."/>
            <person name="Lin Y.C."/>
            <person name="Xu Q."/>
            <person name="Chen L.J."/>
            <person name="Yoshida K."/>
            <person name="Fujiwara S."/>
            <person name="Wang Z.W."/>
            <person name="Zhang Y.Q."/>
            <person name="Mitsuda N."/>
            <person name="Wang M."/>
            <person name="Liu G.H."/>
            <person name="Pecoraro L."/>
            <person name="Huang H.X."/>
            <person name="Xiao X.J."/>
            <person name="Lin M."/>
            <person name="Wu X.Y."/>
            <person name="Wu W.L."/>
            <person name="Chen Y.Y."/>
            <person name="Chang S.B."/>
            <person name="Sakamoto S."/>
            <person name="Ohme-Takagi M."/>
            <person name="Yagi M."/>
            <person name="Zeng S.J."/>
            <person name="Shen C.Y."/>
            <person name="Yeh C.M."/>
            <person name="Luo Y.B."/>
            <person name="Tsai W.C."/>
            <person name="Van de Peer Y."/>
            <person name="Liu Z.J."/>
        </authorList>
    </citation>
    <scope>NUCLEOTIDE SEQUENCE [LARGE SCALE GENOMIC DNA]</scope>
    <source>
        <strain evidence="6">cv. Shenzhen</strain>
        <tissue evidence="5">Stem</tissue>
    </source>
</reference>
<keyword evidence="1 2" id="KW-0344">Guanine-nucleotide releasing factor</keyword>
<dbReference type="PANTHER" id="PTHR33101:SF2">
    <property type="entry name" value="ROP GUANINE NUCLEOTIDE EXCHANGE FACTOR 14"/>
    <property type="match status" value="1"/>
</dbReference>
<dbReference type="GO" id="GO:0005085">
    <property type="term" value="F:guanyl-nucleotide exchange factor activity"/>
    <property type="evidence" value="ECO:0007669"/>
    <property type="project" value="UniProtKB-UniRule"/>
</dbReference>
<gene>
    <name evidence="5" type="primary">ROPGEF1</name>
    <name evidence="5" type="ORF">AXF42_Ash005136</name>
</gene>
<evidence type="ECO:0000313" key="5">
    <source>
        <dbReference type="EMBL" id="PKA64124.1"/>
    </source>
</evidence>
<protein>
    <submittedName>
        <fullName evidence="5">Rop guanine nucleotide exchange factor 1</fullName>
    </submittedName>
</protein>
<organism evidence="5 6">
    <name type="scientific">Apostasia shenzhenica</name>
    <dbReference type="NCBI Taxonomy" id="1088818"/>
    <lineage>
        <taxon>Eukaryota</taxon>
        <taxon>Viridiplantae</taxon>
        <taxon>Streptophyta</taxon>
        <taxon>Embryophyta</taxon>
        <taxon>Tracheophyta</taxon>
        <taxon>Spermatophyta</taxon>
        <taxon>Magnoliopsida</taxon>
        <taxon>Liliopsida</taxon>
        <taxon>Asparagales</taxon>
        <taxon>Orchidaceae</taxon>
        <taxon>Apostasioideae</taxon>
        <taxon>Apostasia</taxon>
    </lineage>
</organism>
<feature type="domain" description="PRONE" evidence="4">
    <location>
        <begin position="164"/>
        <end position="552"/>
    </location>
</feature>
<sequence>MSSEGRALHGGLSETSWPPTTESNLAIISPWSVCRLKKCPASFAHSISEPDLAPLKFLKCWTEVAMVDSEEIMTYSGLESCILNSYSCDNESGGSGMSRSDGCVLTDSPEEETSSSSSKEVSESSNHSTQCIGLRKQEEEHLLNDWDTTHAPGEHHICSKGKLPIIEAMHPLDVQTMKERFSYLLLGEDLSGGTKGFCTALALSNAITSLSVSVFGELWKLEPLYEERKNRWRREMNWLLSPTNYMVELVPAKQNGSNGNMLEIMIPKARSDVHVNLPALQKLDTMLIVSSVFPFHILLKSTEILDSMVDTEFWYVEGGSRDDGRSWSSGIRPSKKCWLPSPRVPDTGMSTCQRRRLGLQAKIVHQILKASKSINEQVLLQMLIPLTVKDAFPKSGKASLGEHIYQLITTEPWSVEETLLSLNVKSEHTVLESINRLEGALFAWKQRISERGIRRSPIHYRWNFARDPESEVRRMEVWLERADMLVRLLKNRFPNLPQTFIDITKIKYNKDVGHSIIEAYSRVLVNLAFSILSRIGDLLQVDELKKPSTPIANLKFDFFSEVYLAGITETPPGHIRRSLIDQMNSADGRSFGNMKTVKDVEAS</sequence>
<dbReference type="OrthoDB" id="1053009at2759"/>
<dbReference type="PANTHER" id="PTHR33101">
    <property type="entry name" value="ROP GUANINE NUCLEOTIDE EXCHANGE FACTOR 1"/>
    <property type="match status" value="1"/>
</dbReference>
<proteinExistence type="predicted"/>
<evidence type="ECO:0000256" key="3">
    <source>
        <dbReference type="SAM" id="MobiDB-lite"/>
    </source>
</evidence>
<dbReference type="EMBL" id="KZ451906">
    <property type="protein sequence ID" value="PKA64124.1"/>
    <property type="molecule type" value="Genomic_DNA"/>
</dbReference>
<dbReference type="Gene3D" id="1.20.58.2010">
    <property type="entry name" value="PRONE domain, subdomain 1"/>
    <property type="match status" value="2"/>
</dbReference>
<name>A0A2I0B8J0_9ASPA</name>
<dbReference type="STRING" id="1088818.A0A2I0B8J0"/>
<feature type="region of interest" description="Disordered" evidence="3">
    <location>
        <begin position="99"/>
        <end position="129"/>
    </location>
</feature>
<dbReference type="FunFam" id="1.20.58.2010:FF:000003">
    <property type="entry name" value="Rop guanine nucleotide exchange factor 14"/>
    <property type="match status" value="1"/>
</dbReference>
<dbReference type="InterPro" id="IPR005512">
    <property type="entry name" value="PRONE_dom"/>
</dbReference>
<evidence type="ECO:0000256" key="1">
    <source>
        <dbReference type="ARBA" id="ARBA00022658"/>
    </source>
</evidence>
<evidence type="ECO:0000256" key="2">
    <source>
        <dbReference type="PROSITE-ProRule" id="PRU00663"/>
    </source>
</evidence>
<evidence type="ECO:0000259" key="4">
    <source>
        <dbReference type="PROSITE" id="PS51334"/>
    </source>
</evidence>
<dbReference type="AlphaFoldDB" id="A0A2I0B8J0"/>
<keyword evidence="6" id="KW-1185">Reference proteome</keyword>
<dbReference type="Pfam" id="PF03759">
    <property type="entry name" value="PRONE"/>
    <property type="match status" value="1"/>
</dbReference>
<accession>A0A2I0B8J0</accession>
<dbReference type="InterPro" id="IPR038937">
    <property type="entry name" value="RopGEF"/>
</dbReference>
<feature type="compositionally biased region" description="Low complexity" evidence="3">
    <location>
        <begin position="114"/>
        <end position="128"/>
    </location>
</feature>
<dbReference type="FunFam" id="1.20.58.2010:FF:000001">
    <property type="entry name" value="Rop guanine nucleotide exchange factor 14"/>
    <property type="match status" value="1"/>
</dbReference>
<evidence type="ECO:0000313" key="6">
    <source>
        <dbReference type="Proteomes" id="UP000236161"/>
    </source>
</evidence>
<dbReference type="Proteomes" id="UP000236161">
    <property type="component" value="Unassembled WGS sequence"/>
</dbReference>
<dbReference type="PROSITE" id="PS51334">
    <property type="entry name" value="PRONE"/>
    <property type="match status" value="1"/>
</dbReference>